<dbReference type="PANTHER" id="PTHR30532:SF29">
    <property type="entry name" value="FE(3+) DICITRATE-BINDING PERIPLASMIC PROTEIN"/>
    <property type="match status" value="1"/>
</dbReference>
<keyword evidence="3" id="KW-0813">Transport</keyword>
<gene>
    <name evidence="9" type="ORF">OB236_26220</name>
</gene>
<name>A0ABT2ULU3_9BACL</name>
<reference evidence="9 10" key="1">
    <citation type="submission" date="2022-09" db="EMBL/GenBank/DDBJ databases">
        <authorList>
            <person name="Han X.L."/>
            <person name="Wang Q."/>
            <person name="Lu T."/>
        </authorList>
    </citation>
    <scope>NUCLEOTIDE SEQUENCE [LARGE SCALE GENOMIC DNA]</scope>
    <source>
        <strain evidence="9 10">WQ 127069</strain>
    </source>
</reference>
<dbReference type="PROSITE" id="PS50983">
    <property type="entry name" value="FE_B12_PBP"/>
    <property type="match status" value="1"/>
</dbReference>
<feature type="region of interest" description="Disordered" evidence="6">
    <location>
        <begin position="29"/>
        <end position="67"/>
    </location>
</feature>
<dbReference type="CDD" id="cd01146">
    <property type="entry name" value="FhuD"/>
    <property type="match status" value="1"/>
</dbReference>
<dbReference type="PROSITE" id="PS51257">
    <property type="entry name" value="PROKAR_LIPOPROTEIN"/>
    <property type="match status" value="1"/>
</dbReference>
<evidence type="ECO:0000256" key="1">
    <source>
        <dbReference type="ARBA" id="ARBA00004196"/>
    </source>
</evidence>
<evidence type="ECO:0000256" key="5">
    <source>
        <dbReference type="SAM" id="Coils"/>
    </source>
</evidence>
<keyword evidence="7" id="KW-0812">Transmembrane</keyword>
<evidence type="ECO:0000259" key="8">
    <source>
        <dbReference type="PROSITE" id="PS50983"/>
    </source>
</evidence>
<sequence>MRYGKQLGIAITYVMMAVLILACGSTGSNQASGSNPAPTPPPASTPTSDSAASGTKETTAAPQGNRIIKHDLGETTIQGTPQRIVVLELGFIDALLDVGLKPLGVADDNKPNLIVEDALKKIEGYTAVGMRAQPSLEKIKVLNPDLIIADTDRHKNVYAELSKIAPTLSLKNLNANYQETLDAAATIGIAVGKKSEMDKVLETHKAKLKALQSKAAGIKKSVLLIGNTDTEMTVRHAEFFSSQLLSTIGFNYLLNNNSKFGTVDRNVKMTIEQLLELDPDIVILMSGDIDKKDKDGNRPVHKDPLWQELKAVKTKQMFDVDRYAWSLRRSVQGANVMLDQTEKEILKLK</sequence>
<feature type="domain" description="Fe/B12 periplasmic-binding" evidence="8">
    <location>
        <begin position="83"/>
        <end position="349"/>
    </location>
</feature>
<feature type="coiled-coil region" evidence="5">
    <location>
        <begin position="194"/>
        <end position="221"/>
    </location>
</feature>
<protein>
    <submittedName>
        <fullName evidence="9">ABC transporter substrate-binding protein</fullName>
    </submittedName>
</protein>
<evidence type="ECO:0000313" key="9">
    <source>
        <dbReference type="EMBL" id="MCU6795614.1"/>
    </source>
</evidence>
<evidence type="ECO:0000313" key="10">
    <source>
        <dbReference type="Proteomes" id="UP001652445"/>
    </source>
</evidence>
<dbReference type="Pfam" id="PF01497">
    <property type="entry name" value="Peripla_BP_2"/>
    <property type="match status" value="1"/>
</dbReference>
<dbReference type="Gene3D" id="3.40.50.1980">
    <property type="entry name" value="Nitrogenase molybdenum iron protein domain"/>
    <property type="match status" value="2"/>
</dbReference>
<proteinExistence type="inferred from homology"/>
<dbReference type="Proteomes" id="UP001652445">
    <property type="component" value="Unassembled WGS sequence"/>
</dbReference>
<evidence type="ECO:0000256" key="3">
    <source>
        <dbReference type="ARBA" id="ARBA00022448"/>
    </source>
</evidence>
<evidence type="ECO:0000256" key="2">
    <source>
        <dbReference type="ARBA" id="ARBA00008814"/>
    </source>
</evidence>
<dbReference type="PANTHER" id="PTHR30532">
    <property type="entry name" value="IRON III DICITRATE-BINDING PERIPLASMIC PROTEIN"/>
    <property type="match status" value="1"/>
</dbReference>
<keyword evidence="5" id="KW-0175">Coiled coil</keyword>
<dbReference type="InterPro" id="IPR051313">
    <property type="entry name" value="Bact_iron-sidero_bind"/>
</dbReference>
<dbReference type="SUPFAM" id="SSF53807">
    <property type="entry name" value="Helical backbone' metal receptor"/>
    <property type="match status" value="1"/>
</dbReference>
<feature type="compositionally biased region" description="Low complexity" evidence="6">
    <location>
        <begin position="45"/>
        <end position="55"/>
    </location>
</feature>
<evidence type="ECO:0000256" key="6">
    <source>
        <dbReference type="SAM" id="MobiDB-lite"/>
    </source>
</evidence>
<evidence type="ECO:0000256" key="4">
    <source>
        <dbReference type="ARBA" id="ARBA00022729"/>
    </source>
</evidence>
<dbReference type="RefSeq" id="WP_262686560.1">
    <property type="nucleotide sequence ID" value="NZ_JAOQIO010000094.1"/>
</dbReference>
<keyword evidence="10" id="KW-1185">Reference proteome</keyword>
<keyword evidence="7" id="KW-1133">Transmembrane helix</keyword>
<comment type="caution">
    <text evidence="9">The sequence shown here is derived from an EMBL/GenBank/DDBJ whole genome shotgun (WGS) entry which is preliminary data.</text>
</comment>
<accession>A0ABT2ULU3</accession>
<keyword evidence="7" id="KW-0472">Membrane</keyword>
<dbReference type="EMBL" id="JAOQIO010000094">
    <property type="protein sequence ID" value="MCU6795614.1"/>
    <property type="molecule type" value="Genomic_DNA"/>
</dbReference>
<comment type="subcellular location">
    <subcellularLocation>
        <location evidence="1">Cell envelope</location>
    </subcellularLocation>
</comment>
<dbReference type="InterPro" id="IPR002491">
    <property type="entry name" value="ABC_transptr_periplasmic_BD"/>
</dbReference>
<feature type="transmembrane region" description="Helical" evidence="7">
    <location>
        <begin position="7"/>
        <end position="27"/>
    </location>
</feature>
<keyword evidence="4" id="KW-0732">Signal</keyword>
<comment type="similarity">
    <text evidence="2">Belongs to the bacterial solute-binding protein 8 family.</text>
</comment>
<evidence type="ECO:0000256" key="7">
    <source>
        <dbReference type="SAM" id="Phobius"/>
    </source>
</evidence>
<organism evidence="9 10">
    <name type="scientific">Paenibacillus baimaensis</name>
    <dbReference type="NCBI Taxonomy" id="2982185"/>
    <lineage>
        <taxon>Bacteria</taxon>
        <taxon>Bacillati</taxon>
        <taxon>Bacillota</taxon>
        <taxon>Bacilli</taxon>
        <taxon>Bacillales</taxon>
        <taxon>Paenibacillaceae</taxon>
        <taxon>Paenibacillus</taxon>
    </lineage>
</organism>